<feature type="compositionally biased region" description="Basic and acidic residues" evidence="1">
    <location>
        <begin position="173"/>
        <end position="190"/>
    </location>
</feature>
<dbReference type="AlphaFoldDB" id="A0A2U9C220"/>
<organism evidence="2 3">
    <name type="scientific">Scophthalmus maximus</name>
    <name type="common">Turbot</name>
    <name type="synonym">Psetta maxima</name>
    <dbReference type="NCBI Taxonomy" id="52904"/>
    <lineage>
        <taxon>Eukaryota</taxon>
        <taxon>Metazoa</taxon>
        <taxon>Chordata</taxon>
        <taxon>Craniata</taxon>
        <taxon>Vertebrata</taxon>
        <taxon>Euteleostomi</taxon>
        <taxon>Actinopterygii</taxon>
        <taxon>Neopterygii</taxon>
        <taxon>Teleostei</taxon>
        <taxon>Neoteleostei</taxon>
        <taxon>Acanthomorphata</taxon>
        <taxon>Carangaria</taxon>
        <taxon>Pleuronectiformes</taxon>
        <taxon>Pleuronectoidei</taxon>
        <taxon>Scophthalmidae</taxon>
        <taxon>Scophthalmus</taxon>
    </lineage>
</organism>
<evidence type="ECO:0000313" key="2">
    <source>
        <dbReference type="EMBL" id="AWP10667.1"/>
    </source>
</evidence>
<reference evidence="2 3" key="1">
    <citation type="submission" date="2017-12" db="EMBL/GenBank/DDBJ databases">
        <title>Integrating genomic resources of turbot (Scophthalmus maximus) in depth evaluation of genetic and physical mapping variation across individuals.</title>
        <authorList>
            <person name="Martinez P."/>
        </authorList>
    </citation>
    <scope>NUCLEOTIDE SEQUENCE [LARGE SCALE GENOMIC DNA]</scope>
</reference>
<keyword evidence="3" id="KW-1185">Reference proteome</keyword>
<feature type="compositionally biased region" description="Basic and acidic residues" evidence="1">
    <location>
        <begin position="144"/>
        <end position="165"/>
    </location>
</feature>
<dbReference type="EMBL" id="CP026254">
    <property type="protein sequence ID" value="AWP10667.1"/>
    <property type="molecule type" value="Genomic_DNA"/>
</dbReference>
<name>A0A2U9C220_SCOMX</name>
<proteinExistence type="predicted"/>
<gene>
    <name evidence="2" type="ORF">SMAX5B_022527</name>
</gene>
<dbReference type="Proteomes" id="UP000246464">
    <property type="component" value="Chromosome 12"/>
</dbReference>
<feature type="region of interest" description="Disordered" evidence="1">
    <location>
        <begin position="132"/>
        <end position="190"/>
    </location>
</feature>
<accession>A0A2U9C220</accession>
<protein>
    <submittedName>
        <fullName evidence="2">Uncharacterized protein</fullName>
    </submittedName>
</protein>
<evidence type="ECO:0000256" key="1">
    <source>
        <dbReference type="SAM" id="MobiDB-lite"/>
    </source>
</evidence>
<evidence type="ECO:0000313" key="3">
    <source>
        <dbReference type="Proteomes" id="UP000246464"/>
    </source>
</evidence>
<sequence>MCSSCPGLVNGSQALFGLAVIASGGRRQSASESFPPRCICRPLALTAVRSEGHLTGTAAFEKGRAVPLSQHTLVTHISGLAGSSDAVPPGAGSAASLRRAWTLGEDGTVLIRSRPGDHGPGLLGLMSSRGIRERCRESSPSARCRADTHPETERVSTARSEREGNQNETAALEIERDSFIAGRKNESRKC</sequence>